<evidence type="ECO:0000313" key="4">
    <source>
        <dbReference type="Proteomes" id="UP000541558"/>
    </source>
</evidence>
<accession>A0A8H5F0C2</accession>
<proteinExistence type="predicted"/>
<dbReference type="Gene3D" id="1.20.58.340">
    <property type="entry name" value="Magnesium transport protein CorA, transmembrane region"/>
    <property type="match status" value="1"/>
</dbReference>
<keyword evidence="2" id="KW-0812">Transmembrane</keyword>
<evidence type="ECO:0000313" key="3">
    <source>
        <dbReference type="EMBL" id="KAF5319019.1"/>
    </source>
</evidence>
<feature type="transmembrane region" description="Helical" evidence="2">
    <location>
        <begin position="384"/>
        <end position="406"/>
    </location>
</feature>
<comment type="caution">
    <text evidence="3">The sequence shown here is derived from an EMBL/GenBank/DDBJ whole genome shotgun (WGS) entry which is preliminary data.</text>
</comment>
<gene>
    <name evidence="3" type="ORF">D9611_012665</name>
</gene>
<keyword evidence="2" id="KW-0472">Membrane</keyword>
<evidence type="ECO:0000256" key="2">
    <source>
        <dbReference type="SAM" id="Phobius"/>
    </source>
</evidence>
<dbReference type="Proteomes" id="UP000541558">
    <property type="component" value="Unassembled WGS sequence"/>
</dbReference>
<keyword evidence="4" id="KW-1185">Reference proteome</keyword>
<dbReference type="AlphaFoldDB" id="A0A8H5F0C2"/>
<evidence type="ECO:0000256" key="1">
    <source>
        <dbReference type="SAM" id="MobiDB-lite"/>
    </source>
</evidence>
<name>A0A8H5F0C2_9AGAR</name>
<feature type="compositionally biased region" description="Gly residues" evidence="1">
    <location>
        <begin position="795"/>
        <end position="804"/>
    </location>
</feature>
<feature type="compositionally biased region" description="Polar residues" evidence="1">
    <location>
        <begin position="748"/>
        <end position="766"/>
    </location>
</feature>
<sequence length="804" mass="89095">MASQPSWLLNWPLEPVPLSEKPIYGHPELERPDYVTLKSILLRHPVKIDTSVDILDIAGEDATGTHRKNLTHEQLVTHVEADTASPPALRIILLNEATLDPNTPQLEGSFDNTQVALHPSTIYYFIKHMGVCPIFLSNITITPWLLNTGNALFKTTKPESPHEESQALASVQGFFRYSVRGRPAHAWFKHDMEHGTSTYIIQYCPEGAKTNLLRWATAPTEDIRRHVLRPLVLETLIIDEVSWNWSKGVVQTAKKLLEYEHLTAEQYGDGLLNSAVHDLHTLSQHFYIMQEELNGIAEQLDYLIDVHKLLSSSPNSQWSKSRGSMTTTSVIDSLSFLQSRTRNWHRWVHNWRERTNVRINLFFNLATTKIATETQKDSSSMITIAALTLLFLPGTFVAALFSMPFFQTTAPVPTGDHKITMGYGWWLYPAITVPFTVIVFVLWIMWIKQRKSEVQNNGHLQGISSMPTVNTITGMWNSLKTWRDKQANTHLHANELGGFDTGDIGESKAKGTDSDQTLASTKKDPFAGLEAITPFGITPQVSAAPSALLQKHTPPPAAPPLPSFPNDQPALENMQTLNMINYNMPTLRYDGSWPERSDPQAMPSTFEYARPDYNQESFKGYGMWAPTPAPGPVGYPGGTNLFGGAHIMHQQIPPLPVVPSPYYGHVGSQAVPPQAYPMMPLPMPSPTAPPLLISSSASNERDPGPMHVHPPSGQPKAPAGRPLPPVPKKNPLVGGRHASITEEDESAQPWTSYATQAEDSQRPTQGNHRREFAGIEIDDDDDGGLSLRSHSLETAGGGSEDVVS</sequence>
<feature type="region of interest" description="Disordered" evidence="1">
    <location>
        <begin position="687"/>
        <end position="804"/>
    </location>
</feature>
<dbReference type="EMBL" id="JAACJK010000175">
    <property type="protein sequence ID" value="KAF5319019.1"/>
    <property type="molecule type" value="Genomic_DNA"/>
</dbReference>
<organism evidence="3 4">
    <name type="scientific">Ephemerocybe angulata</name>
    <dbReference type="NCBI Taxonomy" id="980116"/>
    <lineage>
        <taxon>Eukaryota</taxon>
        <taxon>Fungi</taxon>
        <taxon>Dikarya</taxon>
        <taxon>Basidiomycota</taxon>
        <taxon>Agaricomycotina</taxon>
        <taxon>Agaricomycetes</taxon>
        <taxon>Agaricomycetidae</taxon>
        <taxon>Agaricales</taxon>
        <taxon>Agaricineae</taxon>
        <taxon>Psathyrellaceae</taxon>
        <taxon>Ephemerocybe</taxon>
    </lineage>
</organism>
<reference evidence="3 4" key="1">
    <citation type="journal article" date="2020" name="ISME J.">
        <title>Uncovering the hidden diversity of litter-decomposition mechanisms in mushroom-forming fungi.</title>
        <authorList>
            <person name="Floudas D."/>
            <person name="Bentzer J."/>
            <person name="Ahren D."/>
            <person name="Johansson T."/>
            <person name="Persson P."/>
            <person name="Tunlid A."/>
        </authorList>
    </citation>
    <scope>NUCLEOTIDE SEQUENCE [LARGE SCALE GENOMIC DNA]</scope>
    <source>
        <strain evidence="3 4">CBS 175.51</strain>
    </source>
</reference>
<protein>
    <submittedName>
        <fullName evidence="3">Uncharacterized protein</fullName>
    </submittedName>
</protein>
<feature type="transmembrane region" description="Helical" evidence="2">
    <location>
        <begin position="426"/>
        <end position="447"/>
    </location>
</feature>
<keyword evidence="2" id="KW-1133">Transmembrane helix</keyword>
<dbReference type="OrthoDB" id="2866354at2759"/>